<gene>
    <name evidence="2" type="ORF">EJP67_23610</name>
</gene>
<name>A0A3S1A5K1_9BURK</name>
<dbReference type="Proteomes" id="UP000281118">
    <property type="component" value="Unassembled WGS sequence"/>
</dbReference>
<dbReference type="RefSeq" id="WP_126024156.1">
    <property type="nucleotide sequence ID" value="NZ_RXFT01000011.1"/>
</dbReference>
<dbReference type="AlphaFoldDB" id="A0A3S1A5K1"/>
<dbReference type="EMBL" id="RXFT01000011">
    <property type="protein sequence ID" value="RUR70046.1"/>
    <property type="molecule type" value="Genomic_DNA"/>
</dbReference>
<protein>
    <submittedName>
        <fullName evidence="2">Uncharacterized protein</fullName>
    </submittedName>
</protein>
<accession>A0A3S1A5K1</accession>
<evidence type="ECO:0000256" key="1">
    <source>
        <dbReference type="SAM" id="SignalP"/>
    </source>
</evidence>
<organism evidence="2 3">
    <name type="scientific">Variovorax guangxiensis</name>
    <dbReference type="NCBI Taxonomy" id="1775474"/>
    <lineage>
        <taxon>Bacteria</taxon>
        <taxon>Pseudomonadati</taxon>
        <taxon>Pseudomonadota</taxon>
        <taxon>Betaproteobacteria</taxon>
        <taxon>Burkholderiales</taxon>
        <taxon>Comamonadaceae</taxon>
        <taxon>Variovorax</taxon>
    </lineage>
</organism>
<feature type="signal peptide" evidence="1">
    <location>
        <begin position="1"/>
        <end position="29"/>
    </location>
</feature>
<comment type="caution">
    <text evidence="2">The sequence shown here is derived from an EMBL/GenBank/DDBJ whole genome shotgun (WGS) entry which is preliminary data.</text>
</comment>
<dbReference type="OrthoDB" id="7064603at2"/>
<sequence>MLTHQDHTGFGRRMAALACLTAMSFSAGAADKASANLAPDLDVAKTALTAFAQCDASFFTLLGQKPQLFGSGVEVAANGTAAAPTVADPRSPKGQRQSFARPIDVAGLRLLAWRNEVSYDATMGAFIWWGFDVEGTPDNAADALNRLLQPAQRVVKTGAEWARAENRRIGDPIDAWRRGGQSGSVTQKGSVERVLLIEADEAPGRTKVSCALQGSVTPPLLERVRPDLPASLQQ</sequence>
<proteinExistence type="predicted"/>
<evidence type="ECO:0000313" key="3">
    <source>
        <dbReference type="Proteomes" id="UP000281118"/>
    </source>
</evidence>
<keyword evidence="1" id="KW-0732">Signal</keyword>
<reference evidence="2 3" key="1">
    <citation type="submission" date="2018-12" db="EMBL/GenBank/DDBJ databases">
        <title>The genome sequences of Variovorax guangxiensis DSM 27352.</title>
        <authorList>
            <person name="Gao J."/>
            <person name="Sun J."/>
        </authorList>
    </citation>
    <scope>NUCLEOTIDE SEQUENCE [LARGE SCALE GENOMIC DNA]</scope>
    <source>
        <strain evidence="2 3">DSM 27352</strain>
    </source>
</reference>
<feature type="chain" id="PRO_5018789983" evidence="1">
    <location>
        <begin position="30"/>
        <end position="234"/>
    </location>
</feature>
<evidence type="ECO:0000313" key="2">
    <source>
        <dbReference type="EMBL" id="RUR70046.1"/>
    </source>
</evidence>